<protein>
    <recommendedName>
        <fullName evidence="2">Homoserine O-acetyltransferase</fullName>
        <shortName evidence="2">HAT</shortName>
        <ecNumber evidence="2">2.3.1.31</ecNumber>
    </recommendedName>
    <alternativeName>
        <fullName evidence="2">Homoserine transacetylase</fullName>
        <shortName evidence="2">HTA</shortName>
    </alternativeName>
</protein>
<dbReference type="SUPFAM" id="SSF53474">
    <property type="entry name" value="alpha/beta-Hydrolases"/>
    <property type="match status" value="1"/>
</dbReference>
<evidence type="ECO:0000256" key="1">
    <source>
        <dbReference type="ARBA" id="ARBA00022679"/>
    </source>
</evidence>
<dbReference type="EMBL" id="FOES01000011">
    <property type="protein sequence ID" value="SEQ32516.1"/>
    <property type="molecule type" value="Genomic_DNA"/>
</dbReference>
<dbReference type="RefSeq" id="WP_369678852.1">
    <property type="nucleotide sequence ID" value="NZ_FOES01000011.1"/>
</dbReference>
<feature type="active site" description="Nucleophile" evidence="2 3">
    <location>
        <position position="142"/>
    </location>
</feature>
<comment type="function">
    <text evidence="2">Transfers an acetyl group from acetyl-CoA to L-homoserine, forming acetyl-L-homoserine.</text>
</comment>
<keyword evidence="1 2" id="KW-0808">Transferase</keyword>
<comment type="caution">
    <text evidence="2">Lacks conserved residue(s) required for the propagation of feature annotation.</text>
</comment>
<dbReference type="AlphaFoldDB" id="A0A1H9F3H3"/>
<dbReference type="Proteomes" id="UP000199427">
    <property type="component" value="Unassembled WGS sequence"/>
</dbReference>
<dbReference type="InterPro" id="IPR008220">
    <property type="entry name" value="HAT_MetX-like"/>
</dbReference>
<accession>A0A1H9F3H3</accession>
<comment type="subcellular location">
    <subcellularLocation>
        <location evidence="2">Cytoplasm</location>
    </subcellularLocation>
</comment>
<dbReference type="HAMAP" id="MF_00296">
    <property type="entry name" value="MetX_acyltransf"/>
    <property type="match status" value="1"/>
</dbReference>
<dbReference type="GO" id="GO:0009092">
    <property type="term" value="P:homoserine metabolic process"/>
    <property type="evidence" value="ECO:0007669"/>
    <property type="project" value="TreeGrafter"/>
</dbReference>
<keyword evidence="6" id="KW-1185">Reference proteome</keyword>
<feature type="binding site" evidence="2">
    <location>
        <position position="206"/>
    </location>
    <ligand>
        <name>substrate</name>
    </ligand>
</feature>
<organism evidence="5 6">
    <name type="scientific">Piscibacillus halophilus</name>
    <dbReference type="NCBI Taxonomy" id="571933"/>
    <lineage>
        <taxon>Bacteria</taxon>
        <taxon>Bacillati</taxon>
        <taxon>Bacillota</taxon>
        <taxon>Bacilli</taxon>
        <taxon>Bacillales</taxon>
        <taxon>Bacillaceae</taxon>
        <taxon>Piscibacillus</taxon>
    </lineage>
</organism>
<keyword evidence="2" id="KW-0486">Methionine biosynthesis</keyword>
<comment type="subunit">
    <text evidence="2">Homodimer.</text>
</comment>
<comment type="catalytic activity">
    <reaction evidence="2">
        <text>L-homoserine + acetyl-CoA = O-acetyl-L-homoserine + CoA</text>
        <dbReference type="Rhea" id="RHEA:13701"/>
        <dbReference type="ChEBI" id="CHEBI:57287"/>
        <dbReference type="ChEBI" id="CHEBI:57288"/>
        <dbReference type="ChEBI" id="CHEBI:57476"/>
        <dbReference type="ChEBI" id="CHEBI:57716"/>
        <dbReference type="EC" id="2.3.1.31"/>
    </reaction>
</comment>
<dbReference type="Pfam" id="PF00561">
    <property type="entry name" value="Abhydrolase_1"/>
    <property type="match status" value="1"/>
</dbReference>
<keyword evidence="2" id="KW-0963">Cytoplasm</keyword>
<comment type="pathway">
    <text evidence="2">Amino-acid biosynthesis; L-methionine biosynthesis via de novo pathway; O-acetyl-L-homoserine from L-homoserine: step 1/1.</text>
</comment>
<evidence type="ECO:0000313" key="6">
    <source>
        <dbReference type="Proteomes" id="UP000199427"/>
    </source>
</evidence>
<dbReference type="PANTHER" id="PTHR32268">
    <property type="entry name" value="HOMOSERINE O-ACETYLTRANSFERASE"/>
    <property type="match status" value="1"/>
</dbReference>
<evidence type="ECO:0000259" key="4">
    <source>
        <dbReference type="Pfam" id="PF00561"/>
    </source>
</evidence>
<dbReference type="GO" id="GO:0009086">
    <property type="term" value="P:methionine biosynthetic process"/>
    <property type="evidence" value="ECO:0007669"/>
    <property type="project" value="UniProtKB-UniRule"/>
</dbReference>
<dbReference type="PANTHER" id="PTHR32268:SF11">
    <property type="entry name" value="HOMOSERINE O-ACETYLTRANSFERASE"/>
    <property type="match status" value="1"/>
</dbReference>
<dbReference type="GO" id="GO:0004414">
    <property type="term" value="F:homoserine O-acetyltransferase activity"/>
    <property type="evidence" value="ECO:0007669"/>
    <property type="project" value="UniProtKB-UniRule"/>
</dbReference>
<proteinExistence type="inferred from homology"/>
<evidence type="ECO:0000256" key="2">
    <source>
        <dbReference type="HAMAP-Rule" id="MF_00296"/>
    </source>
</evidence>
<dbReference type="Gene3D" id="3.40.50.1820">
    <property type="entry name" value="alpha/beta hydrolase"/>
    <property type="match status" value="1"/>
</dbReference>
<dbReference type="InterPro" id="IPR000073">
    <property type="entry name" value="AB_hydrolase_1"/>
</dbReference>
<keyword evidence="2" id="KW-0028">Amino-acid biosynthesis</keyword>
<gene>
    <name evidence="2" type="primary">metXA</name>
    <name evidence="5" type="ORF">SAMN05216362_11120</name>
</gene>
<sequence>MRSTISYQTGTVTIPNFKLQNGEKFDEVQLAYERCGNSNGPTILVCHALTGNQYAVGTNDQPGWWSGLIHDGGYIDTRSYEVITFNVLGGCDGSTGPGFMSPTGEAYQEQFPSLTVRDLVEIQFVALNVLGIDHLKAVIGGSLGGMQVLEWGLMYPDFMDAIFPIAVTPIFSDYAIAFNHIAKEAINQDLALQNGGQPEKGLSLARMVGMVTYRSDDLFSKRFSRGELNGEFDVESYLDHQGEKLAKRFNPYSYLRLLDVMNGHDISRDRGGYHQAIQKYRAPIFALSFNKDLLYPPSELKRFVIDVQETGGYAEFYEVDTIFGHDGFLVEFEKWGPFIQEKLSSLTAKAV</sequence>
<evidence type="ECO:0000313" key="5">
    <source>
        <dbReference type="EMBL" id="SEQ32516.1"/>
    </source>
</evidence>
<dbReference type="UniPathway" id="UPA00051">
    <property type="reaction ID" value="UER00074"/>
</dbReference>
<dbReference type="InterPro" id="IPR029058">
    <property type="entry name" value="AB_hydrolase_fold"/>
</dbReference>
<reference evidence="5 6" key="1">
    <citation type="submission" date="2016-10" db="EMBL/GenBank/DDBJ databases">
        <authorList>
            <person name="de Groot N.N."/>
        </authorList>
    </citation>
    <scope>NUCLEOTIDE SEQUENCE [LARGE SCALE GENOMIC DNA]</scope>
    <source>
        <strain evidence="5 6">DSM 21633</strain>
    </source>
</reference>
<name>A0A1H9F3H3_9BACI</name>
<feature type="domain" description="AB hydrolase-1" evidence="4">
    <location>
        <begin position="41"/>
        <end position="297"/>
    </location>
</feature>
<feature type="active site" evidence="2 3">
    <location>
        <position position="292"/>
    </location>
</feature>
<feature type="binding site" evidence="2">
    <location>
        <position position="326"/>
    </location>
    <ligand>
        <name>substrate</name>
    </ligand>
</feature>
<evidence type="ECO:0000256" key="3">
    <source>
        <dbReference type="PIRSR" id="PIRSR000443-1"/>
    </source>
</evidence>
<dbReference type="STRING" id="571933.SAMN05216362_11120"/>
<comment type="similarity">
    <text evidence="2">Belongs to the AB hydrolase superfamily. MetX family.</text>
</comment>
<dbReference type="EC" id="2.3.1.31" evidence="2"/>
<dbReference type="GO" id="GO:0005737">
    <property type="term" value="C:cytoplasm"/>
    <property type="evidence" value="ECO:0007669"/>
    <property type="project" value="UniProtKB-SubCell"/>
</dbReference>
<keyword evidence="2" id="KW-0012">Acyltransferase</keyword>
<dbReference type="PIRSF" id="PIRSF000443">
    <property type="entry name" value="Homoser_Ac_trans"/>
    <property type="match status" value="1"/>
</dbReference>
<dbReference type="NCBIfam" id="NF001209">
    <property type="entry name" value="PRK00175.1"/>
    <property type="match status" value="1"/>
</dbReference>
<feature type="active site" evidence="2 3">
    <location>
        <position position="325"/>
    </location>
</feature>
<dbReference type="NCBIfam" id="TIGR01392">
    <property type="entry name" value="homoserO_Ac_trn"/>
    <property type="match status" value="1"/>
</dbReference>